<dbReference type="GO" id="GO:0005737">
    <property type="term" value="C:cytoplasm"/>
    <property type="evidence" value="ECO:0007669"/>
    <property type="project" value="TreeGrafter"/>
</dbReference>
<evidence type="ECO:0000256" key="2">
    <source>
        <dbReference type="SAM" id="MobiDB-lite"/>
    </source>
</evidence>
<dbReference type="InterPro" id="IPR029006">
    <property type="entry name" value="ADF-H/Gelsolin-like_dom_sf"/>
</dbReference>
<reference evidence="3 4" key="1">
    <citation type="journal article" date="2019" name="Sci. Rep.">
        <title>Comparative genomics of chytrid fungi reveal insights into the obligate biotrophic and pathogenic lifestyle of Synchytrium endobioticum.</title>
        <authorList>
            <person name="van de Vossenberg B.T.L.H."/>
            <person name="Warris S."/>
            <person name="Nguyen H.D.T."/>
            <person name="van Gent-Pelzer M.P.E."/>
            <person name="Joly D.L."/>
            <person name="van de Geest H.C."/>
            <person name="Bonants P.J.M."/>
            <person name="Smith D.S."/>
            <person name="Levesque C.A."/>
            <person name="van der Lee T.A.J."/>
        </authorList>
    </citation>
    <scope>NUCLEOTIDE SEQUENCE [LARGE SCALE GENOMIC DNA]</scope>
    <source>
        <strain evidence="3 4">CBS 675.73</strain>
    </source>
</reference>
<dbReference type="GO" id="GO:0051014">
    <property type="term" value="P:actin filament severing"/>
    <property type="evidence" value="ECO:0007669"/>
    <property type="project" value="TreeGrafter"/>
</dbReference>
<feature type="region of interest" description="Disordered" evidence="2">
    <location>
        <begin position="340"/>
        <end position="373"/>
    </location>
</feature>
<dbReference type="SUPFAM" id="SSF55753">
    <property type="entry name" value="Actin depolymerizing proteins"/>
    <property type="match status" value="2"/>
</dbReference>
<dbReference type="PANTHER" id="PTHR11977">
    <property type="entry name" value="VILLIN"/>
    <property type="match status" value="1"/>
</dbReference>
<dbReference type="GO" id="GO:0051016">
    <property type="term" value="P:barbed-end actin filament capping"/>
    <property type="evidence" value="ECO:0007669"/>
    <property type="project" value="TreeGrafter"/>
</dbReference>
<dbReference type="SMART" id="SM00262">
    <property type="entry name" value="GEL"/>
    <property type="match status" value="2"/>
</dbReference>
<gene>
    <name evidence="3" type="ORF">CcCBS67573_g10547</name>
</gene>
<accession>A0A507CRX2</accession>
<dbReference type="AlphaFoldDB" id="A0A507CRX2"/>
<dbReference type="GO" id="GO:0015629">
    <property type="term" value="C:actin cytoskeleton"/>
    <property type="evidence" value="ECO:0007669"/>
    <property type="project" value="TreeGrafter"/>
</dbReference>
<dbReference type="GO" id="GO:0008154">
    <property type="term" value="P:actin polymerization or depolymerization"/>
    <property type="evidence" value="ECO:0007669"/>
    <property type="project" value="TreeGrafter"/>
</dbReference>
<dbReference type="Proteomes" id="UP000320333">
    <property type="component" value="Unassembled WGS sequence"/>
</dbReference>
<evidence type="ECO:0008006" key="5">
    <source>
        <dbReference type="Google" id="ProtNLM"/>
    </source>
</evidence>
<dbReference type="STRING" id="246404.A0A507CRX2"/>
<feature type="compositionally biased region" description="Acidic residues" evidence="2">
    <location>
        <begin position="341"/>
        <end position="358"/>
    </location>
</feature>
<keyword evidence="4" id="KW-1185">Reference proteome</keyword>
<dbReference type="EMBL" id="QEAP01001683">
    <property type="protein sequence ID" value="TPX41922.1"/>
    <property type="molecule type" value="Genomic_DNA"/>
</dbReference>
<name>A0A507CRX2_9FUNG</name>
<dbReference type="Gene3D" id="3.40.20.10">
    <property type="entry name" value="Severin"/>
    <property type="match status" value="2"/>
</dbReference>
<proteinExistence type="predicted"/>
<evidence type="ECO:0000256" key="1">
    <source>
        <dbReference type="ARBA" id="ARBA00022737"/>
    </source>
</evidence>
<sequence>MADTLPAIVHEMPPLPPKAVVPSDALPLKTDPPRLVRIKNYVQSLSASLGTKIDFKVWIVRDMYLKPLCELEHGWFFAGNCYVILNTRSRGKSMYSDVSVWIGSKAMDIDIGHAIFKAQEMREFIGLKNCAIHKETQFNETQLFLENFKYLRYTHGERFHVPGNPSRKRLGEIPSKLLYQNTFGPLLSKPTLKQASKKSQMHGNTFIARMVDKLPALNNNNAPPKTAGTTNLADIVLYMSTMVAQQNAQIEADLQQKREIEAAQDRFAAKVAKSNSDSQHPLLYAFSRVPYNQCVLPETLQKRQMHAPALFRIHRAASVRAEASRASIVIEEIVLSKDFETAVEPDPDADDDDNEEEGDKPPTATRLPPLMPGQQERVLPKGWKIWDKRFKPDKEGVYVFEGDGYLWIFGNGCHAAAPTVPAVSNNTTTLPQLVAAKVDTGLLSAVGPGMGRPSFDVGVVRQPPVEASTAGANSNNTSGGTVNAGNLAEKSDAEVERILAFEWAKEVARIRGHGKFETIDETDVLVNKLWISLGVKANSLFNELTASEQRLNEWETEKEEELEWLREQEEDNDGDDSKPTTRSSSKTARDPTSFFSKAQILPSANTPILYRLISGHRAGTPAIEEVERGIVRKEHLSNNQVHFLDIGNRLFVWVGSLCDAAEQSDCLMIGQEFLIKNGMSTATPITGLVEKGENEAFAECFNGEDGEMN</sequence>
<keyword evidence="1" id="KW-0677">Repeat</keyword>
<protein>
    <recommendedName>
        <fullName evidence="5">Gelsolin-like domain-containing protein</fullName>
    </recommendedName>
</protein>
<comment type="caution">
    <text evidence="3">The sequence shown here is derived from an EMBL/GenBank/DDBJ whole genome shotgun (WGS) entry which is preliminary data.</text>
</comment>
<evidence type="ECO:0000313" key="4">
    <source>
        <dbReference type="Proteomes" id="UP000320333"/>
    </source>
</evidence>
<feature type="compositionally biased region" description="Acidic residues" evidence="2">
    <location>
        <begin position="556"/>
        <end position="574"/>
    </location>
</feature>
<dbReference type="OrthoDB" id="6375767at2759"/>
<dbReference type="GO" id="GO:0005546">
    <property type="term" value="F:phosphatidylinositol-4,5-bisphosphate binding"/>
    <property type="evidence" value="ECO:0007669"/>
    <property type="project" value="TreeGrafter"/>
</dbReference>
<feature type="region of interest" description="Disordered" evidence="2">
    <location>
        <begin position="551"/>
        <end position="590"/>
    </location>
</feature>
<dbReference type="InterPro" id="IPR007122">
    <property type="entry name" value="Villin/Gelsolin"/>
</dbReference>
<organism evidence="3 4">
    <name type="scientific">Chytriomyces confervae</name>
    <dbReference type="NCBI Taxonomy" id="246404"/>
    <lineage>
        <taxon>Eukaryota</taxon>
        <taxon>Fungi</taxon>
        <taxon>Fungi incertae sedis</taxon>
        <taxon>Chytridiomycota</taxon>
        <taxon>Chytridiomycota incertae sedis</taxon>
        <taxon>Chytridiomycetes</taxon>
        <taxon>Chytridiales</taxon>
        <taxon>Chytriomycetaceae</taxon>
        <taxon>Chytriomyces</taxon>
    </lineage>
</organism>
<dbReference type="GO" id="GO:0051015">
    <property type="term" value="F:actin filament binding"/>
    <property type="evidence" value="ECO:0007669"/>
    <property type="project" value="InterPro"/>
</dbReference>
<evidence type="ECO:0000313" key="3">
    <source>
        <dbReference type="EMBL" id="TPX41922.1"/>
    </source>
</evidence>
<dbReference type="PANTHER" id="PTHR11977:SF51">
    <property type="entry name" value="PROTEIN FLIGHTLESS-1 HOMOLOG"/>
    <property type="match status" value="1"/>
</dbReference>